<protein>
    <submittedName>
        <fullName evidence="1">Uncharacterized protein</fullName>
    </submittedName>
</protein>
<name>A0A6A4RIU2_SCOMX</name>
<accession>A0A6A4RIU2</accession>
<dbReference type="AlphaFoldDB" id="A0A6A4RIU2"/>
<sequence>MFSRGTPVQSTCGGLMFECGEWNKYKGFWDEGMDWNKTKGKHHQMDGAKSQTCNAATVGFISKSIQFSLTGAVKSHTDACGNGAWAVAWDCKCRTRDV</sequence>
<dbReference type="EMBL" id="VEVO01001806">
    <property type="protein sequence ID" value="KAF0021803.1"/>
    <property type="molecule type" value="Genomic_DNA"/>
</dbReference>
<gene>
    <name evidence="1" type="ORF">F2P81_025944</name>
</gene>
<dbReference type="Proteomes" id="UP000438429">
    <property type="component" value="Unassembled WGS sequence"/>
</dbReference>
<evidence type="ECO:0000313" key="2">
    <source>
        <dbReference type="Proteomes" id="UP000438429"/>
    </source>
</evidence>
<comment type="caution">
    <text evidence="1">The sequence shown here is derived from an EMBL/GenBank/DDBJ whole genome shotgun (WGS) entry which is preliminary data.</text>
</comment>
<proteinExistence type="predicted"/>
<reference evidence="1 2" key="1">
    <citation type="submission" date="2019-06" db="EMBL/GenBank/DDBJ databases">
        <title>Draft genomes of female and male turbot (Scophthalmus maximus).</title>
        <authorList>
            <person name="Xu H."/>
            <person name="Xu X.-W."/>
            <person name="Shao C."/>
            <person name="Chen S."/>
        </authorList>
    </citation>
    <scope>NUCLEOTIDE SEQUENCE [LARGE SCALE GENOMIC DNA]</scope>
    <source>
        <strain evidence="1">Ysfricsl-2016a</strain>
        <tissue evidence="1">Blood</tissue>
    </source>
</reference>
<evidence type="ECO:0000313" key="1">
    <source>
        <dbReference type="EMBL" id="KAF0021803.1"/>
    </source>
</evidence>
<organism evidence="1 2">
    <name type="scientific">Scophthalmus maximus</name>
    <name type="common">Turbot</name>
    <name type="synonym">Psetta maxima</name>
    <dbReference type="NCBI Taxonomy" id="52904"/>
    <lineage>
        <taxon>Eukaryota</taxon>
        <taxon>Metazoa</taxon>
        <taxon>Chordata</taxon>
        <taxon>Craniata</taxon>
        <taxon>Vertebrata</taxon>
        <taxon>Euteleostomi</taxon>
        <taxon>Actinopterygii</taxon>
        <taxon>Neopterygii</taxon>
        <taxon>Teleostei</taxon>
        <taxon>Neoteleostei</taxon>
        <taxon>Acanthomorphata</taxon>
        <taxon>Carangaria</taxon>
        <taxon>Pleuronectiformes</taxon>
        <taxon>Pleuronectoidei</taxon>
        <taxon>Scophthalmidae</taxon>
        <taxon>Scophthalmus</taxon>
    </lineage>
</organism>